<comment type="caution">
    <text evidence="2">The sequence shown here is derived from an EMBL/GenBank/DDBJ whole genome shotgun (WGS) entry which is preliminary data.</text>
</comment>
<feature type="region of interest" description="Disordered" evidence="1">
    <location>
        <begin position="1"/>
        <end position="22"/>
    </location>
</feature>
<dbReference type="AlphaFoldDB" id="A0A1U7P3H8"/>
<dbReference type="STRING" id="249408.BOO71_0001570"/>
<dbReference type="EMBL" id="MSTI01000020">
    <property type="protein sequence ID" value="OLV19735.1"/>
    <property type="molecule type" value="Genomic_DNA"/>
</dbReference>
<organism evidence="2 3">
    <name type="scientific">Deinococcus marmoris</name>
    <dbReference type="NCBI Taxonomy" id="249408"/>
    <lineage>
        <taxon>Bacteria</taxon>
        <taxon>Thermotogati</taxon>
        <taxon>Deinococcota</taxon>
        <taxon>Deinococci</taxon>
        <taxon>Deinococcales</taxon>
        <taxon>Deinococcaceae</taxon>
        <taxon>Deinococcus</taxon>
    </lineage>
</organism>
<keyword evidence="3" id="KW-1185">Reference proteome</keyword>
<protein>
    <submittedName>
        <fullName evidence="2">Uncharacterized protein</fullName>
    </submittedName>
</protein>
<name>A0A1U7P3H8_9DEIO</name>
<evidence type="ECO:0000256" key="1">
    <source>
        <dbReference type="SAM" id="MobiDB-lite"/>
    </source>
</evidence>
<evidence type="ECO:0000313" key="3">
    <source>
        <dbReference type="Proteomes" id="UP000186607"/>
    </source>
</evidence>
<dbReference type="RefSeq" id="WP_075830443.1">
    <property type="nucleotide sequence ID" value="NZ_MSTI01000020.1"/>
</dbReference>
<gene>
    <name evidence="2" type="ORF">BOO71_0001570</name>
</gene>
<accession>A0A1U7P3H8</accession>
<proteinExistence type="predicted"/>
<dbReference type="OrthoDB" id="72276at2"/>
<evidence type="ECO:0000313" key="2">
    <source>
        <dbReference type="EMBL" id="OLV19735.1"/>
    </source>
</evidence>
<reference evidence="2 3" key="1">
    <citation type="submission" date="2017-01" db="EMBL/GenBank/DDBJ databases">
        <title>Genome Analysis of Deinococcus marmoris KOPRI26562.</title>
        <authorList>
            <person name="Kim J.H."/>
            <person name="Oh H.-M."/>
        </authorList>
    </citation>
    <scope>NUCLEOTIDE SEQUENCE [LARGE SCALE GENOMIC DNA]</scope>
    <source>
        <strain evidence="2 3">KOPRI26562</strain>
    </source>
</reference>
<dbReference type="Proteomes" id="UP000186607">
    <property type="component" value="Unassembled WGS sequence"/>
</dbReference>
<sequence length="72" mass="7985">MTDPKMPSEPSDFGKRRTSVPTESLLRAVRDASERLTRFSRDPDVRREAGNVAQSVGKLLDAIRKSGAEKGR</sequence>